<keyword evidence="6" id="KW-0805">Transcription regulation</keyword>
<evidence type="ECO:0000256" key="2">
    <source>
        <dbReference type="ARBA" id="ARBA00008834"/>
    </source>
</evidence>
<dbReference type="InterPro" id="IPR011050">
    <property type="entry name" value="Pectin_lyase_fold/virulence"/>
</dbReference>
<dbReference type="PROSITE" id="PS50985">
    <property type="entry name" value="GRAS"/>
    <property type="match status" value="1"/>
</dbReference>
<dbReference type="PANTHER" id="PTHR31375">
    <property type="match status" value="1"/>
</dbReference>
<protein>
    <submittedName>
        <fullName evidence="13">Uncharacterized protein</fullName>
    </submittedName>
</protein>
<feature type="active site" evidence="11">
    <location>
        <position position="706"/>
    </location>
</feature>
<keyword evidence="4" id="KW-0964">Secreted</keyword>
<comment type="similarity">
    <text evidence="2 12">Belongs to the glycosyl hydrolase 28 family.</text>
</comment>
<evidence type="ECO:0000256" key="6">
    <source>
        <dbReference type="ARBA" id="ARBA00023015"/>
    </source>
</evidence>
<organism evidence="13 14">
    <name type="scientific">Brassica rapa subsp. trilocularis</name>
    <dbReference type="NCBI Taxonomy" id="1813537"/>
    <lineage>
        <taxon>Eukaryota</taxon>
        <taxon>Viridiplantae</taxon>
        <taxon>Streptophyta</taxon>
        <taxon>Embryophyta</taxon>
        <taxon>Tracheophyta</taxon>
        <taxon>Spermatophyta</taxon>
        <taxon>Magnoliopsida</taxon>
        <taxon>eudicotyledons</taxon>
        <taxon>Gunneridae</taxon>
        <taxon>Pentapetalae</taxon>
        <taxon>rosids</taxon>
        <taxon>malvids</taxon>
        <taxon>Brassicales</taxon>
        <taxon>Brassicaceae</taxon>
        <taxon>Brassiceae</taxon>
        <taxon>Brassica</taxon>
    </lineage>
</organism>
<keyword evidence="14" id="KW-1185">Reference proteome</keyword>
<keyword evidence="5 12" id="KW-0378">Hydrolase</keyword>
<comment type="caution">
    <text evidence="10">Lacks conserved residue(s) required for the propagation of feature annotation.</text>
</comment>
<evidence type="ECO:0000313" key="14">
    <source>
        <dbReference type="Proteomes" id="UP000823674"/>
    </source>
</evidence>
<reference evidence="13 14" key="1">
    <citation type="submission" date="2021-03" db="EMBL/GenBank/DDBJ databases">
        <authorList>
            <person name="King G.J."/>
            <person name="Bancroft I."/>
            <person name="Baten A."/>
            <person name="Bloomfield J."/>
            <person name="Borpatragohain P."/>
            <person name="He Z."/>
            <person name="Irish N."/>
            <person name="Irwin J."/>
            <person name="Liu K."/>
            <person name="Mauleon R.P."/>
            <person name="Moore J."/>
            <person name="Morris R."/>
            <person name="Ostergaard L."/>
            <person name="Wang B."/>
            <person name="Wells R."/>
        </authorList>
    </citation>
    <scope>NUCLEOTIDE SEQUENCE [LARGE SCALE GENOMIC DNA]</scope>
    <source>
        <strain evidence="13">R-o-18</strain>
        <tissue evidence="13">Leaf</tissue>
    </source>
</reference>
<evidence type="ECO:0000256" key="12">
    <source>
        <dbReference type="RuleBase" id="RU361169"/>
    </source>
</evidence>
<evidence type="ECO:0000256" key="7">
    <source>
        <dbReference type="ARBA" id="ARBA00023163"/>
    </source>
</evidence>
<keyword evidence="8 12" id="KW-0326">Glycosidase</keyword>
<feature type="region of interest" description="Leucine repeat II (LRII)" evidence="10">
    <location>
        <begin position="285"/>
        <end position="317"/>
    </location>
</feature>
<accession>A0ABQ7NM24</accession>
<evidence type="ECO:0000256" key="8">
    <source>
        <dbReference type="ARBA" id="ARBA00023295"/>
    </source>
</evidence>
<gene>
    <name evidence="13" type="primary">A02p052510.1_BraROA</name>
    <name evidence="13" type="ORF">IGI04_008226</name>
</gene>
<evidence type="ECO:0000256" key="1">
    <source>
        <dbReference type="ARBA" id="ARBA00004191"/>
    </source>
</evidence>
<proteinExistence type="inferred from homology"/>
<feature type="active site" evidence="11">
    <location>
        <position position="956"/>
    </location>
</feature>
<dbReference type="SUPFAM" id="SSF51126">
    <property type="entry name" value="Pectin lyase-like"/>
    <property type="match status" value="2"/>
</dbReference>
<dbReference type="InterPro" id="IPR005202">
    <property type="entry name" value="TF_GRAS"/>
</dbReference>
<comment type="similarity">
    <text evidence="10">Belongs to the GRAS family.</text>
</comment>
<dbReference type="Pfam" id="PF03514">
    <property type="entry name" value="GRAS"/>
    <property type="match status" value="1"/>
</dbReference>
<keyword evidence="3" id="KW-0134">Cell wall</keyword>
<dbReference type="EMBL" id="JADBGQ010000002">
    <property type="protein sequence ID" value="KAG5411907.1"/>
    <property type="molecule type" value="Genomic_DNA"/>
</dbReference>
<dbReference type="InterPro" id="IPR000743">
    <property type="entry name" value="Glyco_hydro_28"/>
</dbReference>
<keyword evidence="9" id="KW-0961">Cell wall biogenesis/degradation</keyword>
<dbReference type="InterPro" id="IPR012334">
    <property type="entry name" value="Pectin_lyas_fold"/>
</dbReference>
<dbReference type="Pfam" id="PF00295">
    <property type="entry name" value="Glyco_hydro_28"/>
    <property type="match status" value="2"/>
</dbReference>
<evidence type="ECO:0000256" key="11">
    <source>
        <dbReference type="PROSITE-ProRule" id="PRU10052"/>
    </source>
</evidence>
<feature type="short sequence motif" description="VHIID" evidence="10">
    <location>
        <begin position="235"/>
        <end position="239"/>
    </location>
</feature>
<dbReference type="SMART" id="SM00710">
    <property type="entry name" value="PbH1"/>
    <property type="match status" value="8"/>
</dbReference>
<dbReference type="Proteomes" id="UP000823674">
    <property type="component" value="Chromosome A02"/>
</dbReference>
<sequence>MYKHPRQEIEAYSLPANSVGKRRYVPVHNSRKRYCTPESSSPDSPAYDVLSNATALVSHNNSAYEDTSGSCVTDDFNDKIKELETVMMGPDSLDLVLDYNDSFDSTSCQETNTWRSTLEAVSRRDLRADLVSCAKAMSENDLMMARSMMEKLRLMVSVSGEPIERLGAYLLEGLVAQLSSSGSSIYKSLNQCPEPASTDLLSYMHILYEVCPYFKFGYMSANGAIAEAMKEENRVHIIDFQIGQGSQWVTLIQAFAARPGGPPRIRITGIDDTTSAYARGGGLNIVGNRLAKLAKQFNVPFEFNSVAVSVSEVRPKNLGVRPGEALAVNFAFVLHHMPDESVSTENHRMVKSLSPKVVTLVEQESNTNTAAFFPRFKETMDYYDAMFESIDVTLPRNHKQRINVEQHCLARDVVNIIACEGADRVERHELLGKWRSRFGMAGFTPYPLSPLVNSTIRSLLRNYSDKYRLEERDGALYLGWMRRDLVASSLSANAREFRITARPGSDITGELSKLFKEACQCVDKSTVLIPKGEFKLGEIEMMGPCKAPIIFVLQGTVRADGNVNGKDFWVAFRRITNFRLNGGGIFDGEGNASWRANNCHKTSLTQCKRLPISIRFDYITDGKVRDITSLDAKNFHINVIGAKNLTFEDIRIVAPEESPNTDGIHVGRSDGIKIINTNIKTGDDCISVGDGMKNLLVERVSCGPGHGISIGSLGLYGHEEDVTGVKVVNCTLRNTDNGVRIKTWPSAACSTTASGIHFENIILHNVSNPILIDQEYCPWNRCNKNKPSSIKLVDIKFKNIKGSSGNKDAVKLLCSKGFPCKNVEIGDIDITYNGKDGPATFQCSNVSPKLVGKQCPKACSSPSIRFDYITDGKVRDITSLDAKNFHINVIGAKNLTFEDIRIVAPEESPNTDGIHVGRSDGIKIINTNIKTGDDCISVGDGMKNLLVERVSCGPGHGISIGSLGLYGHEEDVTGVKVVNCTLRNTDNGVRIKTWPSAACSTTASGIHFENIILHNVSNPILIDQEYCPWNRCNKNKPSSIKLVDIKFKNIKGSSGNKDAVKLLCSKGFPCKNVEIGDIDITYNGKDGPATFQCSNVSPKLVGKQCPKACSSPVTKLPGH</sequence>
<evidence type="ECO:0000256" key="5">
    <source>
        <dbReference type="ARBA" id="ARBA00022801"/>
    </source>
</evidence>
<feature type="region of interest" description="VHIID" evidence="10">
    <location>
        <begin position="204"/>
        <end position="269"/>
    </location>
</feature>
<evidence type="ECO:0000256" key="4">
    <source>
        <dbReference type="ARBA" id="ARBA00022525"/>
    </source>
</evidence>
<evidence type="ECO:0000256" key="3">
    <source>
        <dbReference type="ARBA" id="ARBA00022512"/>
    </source>
</evidence>
<comment type="subcellular location">
    <subcellularLocation>
        <location evidence="1">Secreted</location>
        <location evidence="1">Cell wall</location>
    </subcellularLocation>
</comment>
<comment type="caution">
    <text evidence="13">The sequence shown here is derived from an EMBL/GenBank/DDBJ whole genome shotgun (WGS) entry which is preliminary data.</text>
</comment>
<feature type="region of interest" description="SAW" evidence="10">
    <location>
        <begin position="418"/>
        <end position="492"/>
    </location>
</feature>
<evidence type="ECO:0000256" key="9">
    <source>
        <dbReference type="ARBA" id="ARBA00023316"/>
    </source>
</evidence>
<dbReference type="InterPro" id="IPR006626">
    <property type="entry name" value="PbH1"/>
</dbReference>
<name>A0ABQ7NM24_BRACM</name>
<evidence type="ECO:0000313" key="13">
    <source>
        <dbReference type="EMBL" id="KAG5411907.1"/>
    </source>
</evidence>
<dbReference type="PROSITE" id="PS00502">
    <property type="entry name" value="POLYGALACTURONASE"/>
    <property type="match status" value="2"/>
</dbReference>
<evidence type="ECO:0000256" key="10">
    <source>
        <dbReference type="PROSITE-ProRule" id="PRU01191"/>
    </source>
</evidence>
<dbReference type="Gene3D" id="2.160.20.10">
    <property type="entry name" value="Single-stranded right-handed beta-helix, Pectin lyase-like"/>
    <property type="match status" value="2"/>
</dbReference>
<keyword evidence="7" id="KW-0804">Transcription</keyword>